<evidence type="ECO:0000259" key="1">
    <source>
        <dbReference type="Pfam" id="PF13400"/>
    </source>
</evidence>
<proteinExistence type="predicted"/>
<dbReference type="InterPro" id="IPR028087">
    <property type="entry name" value="Tad_N"/>
</dbReference>
<reference evidence="3" key="1">
    <citation type="submission" date="2011-03" db="EMBL/GenBank/DDBJ databases">
        <title>Draft genome sequence of Brevundimonas diminuta.</title>
        <authorList>
            <person name="Brown P.J.B."/>
            <person name="Buechlein A."/>
            <person name="Hemmerich C."/>
            <person name="Brun Y.V."/>
        </authorList>
    </citation>
    <scope>NUCLEOTIDE SEQUENCE [LARGE SCALE GENOMIC DNA]</scope>
    <source>
        <strain evidence="3">C19</strain>
    </source>
</reference>
<accession>F4QN39</accession>
<name>F4QN39_9CAUL</name>
<evidence type="ECO:0000313" key="2">
    <source>
        <dbReference type="EMBL" id="EGF91630.1"/>
    </source>
</evidence>
<gene>
    <name evidence="2" type="ORF">ABI_30470</name>
</gene>
<protein>
    <recommendedName>
        <fullName evidence="1">Putative Flp pilus-assembly TadG-like N-terminal domain-containing protein</fullName>
    </recommendedName>
</protein>
<organism evidence="2 3">
    <name type="scientific">Asticcacaulis biprosthecium C19</name>
    <dbReference type="NCBI Taxonomy" id="715226"/>
    <lineage>
        <taxon>Bacteria</taxon>
        <taxon>Pseudomonadati</taxon>
        <taxon>Pseudomonadota</taxon>
        <taxon>Alphaproteobacteria</taxon>
        <taxon>Caulobacterales</taxon>
        <taxon>Caulobacteraceae</taxon>
        <taxon>Asticcacaulis</taxon>
    </lineage>
</organism>
<dbReference type="Pfam" id="PF13400">
    <property type="entry name" value="Tad"/>
    <property type="match status" value="1"/>
</dbReference>
<dbReference type="AlphaFoldDB" id="F4QN39"/>
<dbReference type="OrthoDB" id="7628565at2"/>
<dbReference type="EMBL" id="GL883078">
    <property type="protein sequence ID" value="EGF91630.1"/>
    <property type="molecule type" value="Genomic_DNA"/>
</dbReference>
<dbReference type="STRING" id="715226.ABI_30470"/>
<feature type="domain" description="Putative Flp pilus-assembly TadG-like N-terminal" evidence="1">
    <location>
        <begin position="15"/>
        <end position="61"/>
    </location>
</feature>
<dbReference type="eggNOG" id="COG4961">
    <property type="taxonomic scope" value="Bacteria"/>
</dbReference>
<dbReference type="RefSeq" id="WP_006273832.1">
    <property type="nucleotide sequence ID" value="NZ_GL883078.1"/>
</dbReference>
<dbReference type="HOGENOM" id="CLU_046706_0_0_5"/>
<dbReference type="Proteomes" id="UP000006512">
    <property type="component" value="Unassembled WGS sequence"/>
</dbReference>
<keyword evidence="3" id="KW-1185">Reference proteome</keyword>
<sequence>MLLRKLLNMWRCESGQSAMIFAIAAVPLLVAIGGALEYSDMSGLKNRLQTAADAGALAGAGRLSLASTTGDEDARRVAIRTAQDNLKGDSATFTVDIDRTAGTLTVNAAAEHHGITGVLGDKVLRASAVGEALQKTPLCVLQVETGGIVLSQTAAIKAPGCMIHANNNISVTQSAMITGKLIQASGTVTGATNPAGNGGALPIPDPFNGMNLNPSKLCDTGVQVAVTPLLADATVAPGVHCLPILAVGDTRVTLLPGDHYFMGGLNMTNNTTLEGDDVALIFGPAQMFNFADKADVRLTARKAGPFAGFLIATTRANTNTFKISSTNVSQLLGTIYIPNATLQVTSQGSVGQDSDWSIVVAKKLELKNSPVLVINTRYSGSGVPVPEGVGPRSATVLKQ</sequence>
<evidence type="ECO:0000313" key="3">
    <source>
        <dbReference type="Proteomes" id="UP000006512"/>
    </source>
</evidence>